<accession>X6L9Z4</accession>
<proteinExistence type="predicted"/>
<dbReference type="AlphaFoldDB" id="X6L9Z4"/>
<keyword evidence="2" id="KW-1185">Reference proteome</keyword>
<dbReference type="OrthoDB" id="7692699at2759"/>
<dbReference type="InterPro" id="IPR036691">
    <property type="entry name" value="Endo/exonu/phosph_ase_sf"/>
</dbReference>
<reference evidence="1 2" key="1">
    <citation type="journal article" date="2013" name="Curr. Biol.">
        <title>The Genome of the Foraminiferan Reticulomyxa filosa.</title>
        <authorList>
            <person name="Glockner G."/>
            <person name="Hulsmann N."/>
            <person name="Schleicher M."/>
            <person name="Noegel A.A."/>
            <person name="Eichinger L."/>
            <person name="Gallinger C."/>
            <person name="Pawlowski J."/>
            <person name="Sierra R."/>
            <person name="Euteneuer U."/>
            <person name="Pillet L."/>
            <person name="Moustafa A."/>
            <person name="Platzer M."/>
            <person name="Groth M."/>
            <person name="Szafranski K."/>
            <person name="Schliwa M."/>
        </authorList>
    </citation>
    <scope>NUCLEOTIDE SEQUENCE [LARGE SCALE GENOMIC DNA]</scope>
</reference>
<protein>
    <recommendedName>
        <fullName evidence="3">Endonuclease/exonuclease/phosphatase domain-containing protein</fullName>
    </recommendedName>
</protein>
<sequence>MLLNDRTIEPYCSWKEGISNRSMKSAFQNNINGFYSKAQILEQNLHYKQPISKKDIDYNFQYLYVHHWSETGRFGVLCRRDLHSTLAVFALPEMRLSSRFISIKWLTIEYPIWMSLSFNILMISSVLDTITLTIVVGTLELHIINTLPFDCTFMKGNATSSIDITLCSSSILPLISNWRTDDVELYVHSDHLPITFNIKTTWSSSQIERQKIETWNLRSNKWEQFRLRLKRNVDNWMQSNETNSVARYLLAKIFAEPPQPPKDVDENHYEIWRYLNHWIKVVFGHLIFIKVIL</sequence>
<dbReference type="Proteomes" id="UP000023152">
    <property type="component" value="Unassembled WGS sequence"/>
</dbReference>
<dbReference type="EMBL" id="ASPP01048123">
    <property type="protein sequence ID" value="ETN97936.1"/>
    <property type="molecule type" value="Genomic_DNA"/>
</dbReference>
<dbReference type="SUPFAM" id="SSF56219">
    <property type="entry name" value="DNase I-like"/>
    <property type="match status" value="1"/>
</dbReference>
<evidence type="ECO:0000313" key="1">
    <source>
        <dbReference type="EMBL" id="ETN97936.1"/>
    </source>
</evidence>
<name>X6L9Z4_RETFI</name>
<organism evidence="1 2">
    <name type="scientific">Reticulomyxa filosa</name>
    <dbReference type="NCBI Taxonomy" id="46433"/>
    <lineage>
        <taxon>Eukaryota</taxon>
        <taxon>Sar</taxon>
        <taxon>Rhizaria</taxon>
        <taxon>Retaria</taxon>
        <taxon>Foraminifera</taxon>
        <taxon>Monothalamids</taxon>
        <taxon>Reticulomyxidae</taxon>
        <taxon>Reticulomyxa</taxon>
    </lineage>
</organism>
<dbReference type="Gene3D" id="3.60.10.10">
    <property type="entry name" value="Endonuclease/exonuclease/phosphatase"/>
    <property type="match status" value="1"/>
</dbReference>
<evidence type="ECO:0000313" key="2">
    <source>
        <dbReference type="Proteomes" id="UP000023152"/>
    </source>
</evidence>
<comment type="caution">
    <text evidence="1">The sequence shown here is derived from an EMBL/GenBank/DDBJ whole genome shotgun (WGS) entry which is preliminary data.</text>
</comment>
<gene>
    <name evidence="1" type="ORF">RFI_39586</name>
</gene>
<evidence type="ECO:0008006" key="3">
    <source>
        <dbReference type="Google" id="ProtNLM"/>
    </source>
</evidence>